<dbReference type="Proteomes" id="UP000219636">
    <property type="component" value="Unassembled WGS sequence"/>
</dbReference>
<keyword evidence="3 5" id="KW-0560">Oxidoreductase</keyword>
<evidence type="ECO:0000256" key="4">
    <source>
        <dbReference type="PIRSR" id="PIRSR000303-1"/>
    </source>
</evidence>
<organism evidence="7 8">
    <name type="scientific">Ureibacillus xyleni</name>
    <dbReference type="NCBI Taxonomy" id="614648"/>
    <lineage>
        <taxon>Bacteria</taxon>
        <taxon>Bacillati</taxon>
        <taxon>Bacillota</taxon>
        <taxon>Bacilli</taxon>
        <taxon>Bacillales</taxon>
        <taxon>Caryophanaceae</taxon>
        <taxon>Ureibacillus</taxon>
    </lineage>
</organism>
<dbReference type="PANTHER" id="PTHR11592">
    <property type="entry name" value="GLUTATHIONE PEROXIDASE"/>
    <property type="match status" value="1"/>
</dbReference>
<evidence type="ECO:0000259" key="6">
    <source>
        <dbReference type="PROSITE" id="PS51352"/>
    </source>
</evidence>
<dbReference type="EMBL" id="OBMQ01000017">
    <property type="protein sequence ID" value="SOC24622.1"/>
    <property type="molecule type" value="Genomic_DNA"/>
</dbReference>
<dbReference type="PIRSF" id="PIRSF000303">
    <property type="entry name" value="Glutathion_perox"/>
    <property type="match status" value="1"/>
</dbReference>
<dbReference type="InterPro" id="IPR000889">
    <property type="entry name" value="Glutathione_peroxidase"/>
</dbReference>
<evidence type="ECO:0000256" key="5">
    <source>
        <dbReference type="RuleBase" id="RU000499"/>
    </source>
</evidence>
<name>A0A285TP13_9BACL</name>
<dbReference type="GO" id="GO:0004601">
    <property type="term" value="F:peroxidase activity"/>
    <property type="evidence" value="ECO:0007669"/>
    <property type="project" value="UniProtKB-KW"/>
</dbReference>
<evidence type="ECO:0000256" key="1">
    <source>
        <dbReference type="ARBA" id="ARBA00006926"/>
    </source>
</evidence>
<dbReference type="InterPro" id="IPR029759">
    <property type="entry name" value="GPX_AS"/>
</dbReference>
<dbReference type="AlphaFoldDB" id="A0A285TP13"/>
<dbReference type="GO" id="GO:0034599">
    <property type="term" value="P:cellular response to oxidative stress"/>
    <property type="evidence" value="ECO:0007669"/>
    <property type="project" value="TreeGrafter"/>
</dbReference>
<dbReference type="FunFam" id="3.40.30.10:FF:000010">
    <property type="entry name" value="Glutathione peroxidase"/>
    <property type="match status" value="1"/>
</dbReference>
<dbReference type="InterPro" id="IPR013766">
    <property type="entry name" value="Thioredoxin_domain"/>
</dbReference>
<evidence type="ECO:0000313" key="7">
    <source>
        <dbReference type="EMBL" id="SOC24622.1"/>
    </source>
</evidence>
<dbReference type="Pfam" id="PF00255">
    <property type="entry name" value="GSHPx"/>
    <property type="match status" value="1"/>
</dbReference>
<dbReference type="RefSeq" id="WP_097075091.1">
    <property type="nucleotide sequence ID" value="NZ_OBMQ01000017.1"/>
</dbReference>
<feature type="domain" description="Thioredoxin" evidence="6">
    <location>
        <begin position="1"/>
        <end position="158"/>
    </location>
</feature>
<evidence type="ECO:0000313" key="8">
    <source>
        <dbReference type="Proteomes" id="UP000219636"/>
    </source>
</evidence>
<dbReference type="PANTHER" id="PTHR11592:SF78">
    <property type="entry name" value="GLUTATHIONE PEROXIDASE"/>
    <property type="match status" value="1"/>
</dbReference>
<dbReference type="InterPro" id="IPR029760">
    <property type="entry name" value="GPX_CS"/>
</dbReference>
<keyword evidence="8" id="KW-1185">Reference proteome</keyword>
<proteinExistence type="inferred from homology"/>
<dbReference type="PRINTS" id="PR01011">
    <property type="entry name" value="GLUTPROXDASE"/>
</dbReference>
<dbReference type="PROSITE" id="PS51355">
    <property type="entry name" value="GLUTATHIONE_PEROXID_3"/>
    <property type="match status" value="1"/>
</dbReference>
<dbReference type="PROSITE" id="PS51352">
    <property type="entry name" value="THIOREDOXIN_2"/>
    <property type="match status" value="1"/>
</dbReference>
<feature type="active site" evidence="4">
    <location>
        <position position="35"/>
    </location>
</feature>
<accession>A0A285TP13</accession>
<dbReference type="PROSITE" id="PS00763">
    <property type="entry name" value="GLUTATHIONE_PEROXID_2"/>
    <property type="match status" value="1"/>
</dbReference>
<dbReference type="OrthoDB" id="9789406at2"/>
<dbReference type="SUPFAM" id="SSF52833">
    <property type="entry name" value="Thioredoxin-like"/>
    <property type="match status" value="1"/>
</dbReference>
<comment type="similarity">
    <text evidence="1 5">Belongs to the glutathione peroxidase family.</text>
</comment>
<reference evidence="8" key="1">
    <citation type="submission" date="2017-08" db="EMBL/GenBank/DDBJ databases">
        <authorList>
            <person name="Varghese N."/>
            <person name="Submissions S."/>
        </authorList>
    </citation>
    <scope>NUCLEOTIDE SEQUENCE [LARGE SCALE GENOMIC DNA]</scope>
    <source>
        <strain evidence="8">JC22</strain>
    </source>
</reference>
<gene>
    <name evidence="7" type="ORF">SAMN05880501_11767</name>
</gene>
<evidence type="ECO:0000256" key="2">
    <source>
        <dbReference type="ARBA" id="ARBA00022559"/>
    </source>
</evidence>
<dbReference type="PROSITE" id="PS00460">
    <property type="entry name" value="GLUTATHIONE_PEROXID_1"/>
    <property type="match status" value="1"/>
</dbReference>
<dbReference type="Gene3D" id="3.40.30.10">
    <property type="entry name" value="Glutaredoxin"/>
    <property type="match status" value="1"/>
</dbReference>
<protein>
    <recommendedName>
        <fullName evidence="5">Glutathione peroxidase</fullName>
    </recommendedName>
</protein>
<keyword evidence="2 5" id="KW-0575">Peroxidase</keyword>
<evidence type="ECO:0000256" key="3">
    <source>
        <dbReference type="ARBA" id="ARBA00023002"/>
    </source>
</evidence>
<dbReference type="InterPro" id="IPR036249">
    <property type="entry name" value="Thioredoxin-like_sf"/>
</dbReference>
<sequence>MSIYEFSARLINGEERSLSDYEGHALLIVNTATKCGFAPQLRELEELYKRYRDNKFIVLGFPCNQFGSQEPGSDEEVAESCQLNFGVSFPLFSKIDVKGEEAHPLYRYLTKEKKGLLTADIKWNFTKFLIDRQGKVIKRYAPTTSPSKIEEDVKRLLT</sequence>
<dbReference type="CDD" id="cd00340">
    <property type="entry name" value="GSH_Peroxidase"/>
    <property type="match status" value="1"/>
</dbReference>